<dbReference type="PANTHER" id="PTHR35936">
    <property type="entry name" value="MEMBRANE-BOUND LYTIC MUREIN TRANSGLYCOSYLASE F"/>
    <property type="match status" value="1"/>
</dbReference>
<reference evidence="2 3" key="1">
    <citation type="submission" date="2017-05" db="EMBL/GenBank/DDBJ databases">
        <title>Genomic insights into alkan degradation activity of Oleiphilus messinensis.</title>
        <authorList>
            <person name="Kozyavkin S.A."/>
            <person name="Slesarev A.I."/>
            <person name="Golyshin P.N."/>
            <person name="Korzhenkov A."/>
            <person name="Golyshina O.N."/>
            <person name="Toshchakov S.V."/>
        </authorList>
    </citation>
    <scope>NUCLEOTIDE SEQUENCE [LARGE SCALE GENOMIC DNA]</scope>
    <source>
        <strain evidence="2 3">ME102</strain>
    </source>
</reference>
<dbReference type="EMBL" id="CP021425">
    <property type="protein sequence ID" value="ARU57428.1"/>
    <property type="molecule type" value="Genomic_DNA"/>
</dbReference>
<dbReference type="RefSeq" id="WP_087462325.1">
    <property type="nucleotide sequence ID" value="NZ_CP021425.1"/>
</dbReference>
<comment type="similarity">
    <text evidence="1">Belongs to the bacterial solute-binding protein 3 family.</text>
</comment>
<evidence type="ECO:0000313" key="3">
    <source>
        <dbReference type="Proteomes" id="UP000196027"/>
    </source>
</evidence>
<keyword evidence="3" id="KW-1185">Reference proteome</keyword>
<organism evidence="2 3">
    <name type="scientific">Oleiphilus messinensis</name>
    <dbReference type="NCBI Taxonomy" id="141451"/>
    <lineage>
        <taxon>Bacteria</taxon>
        <taxon>Pseudomonadati</taxon>
        <taxon>Pseudomonadota</taxon>
        <taxon>Gammaproteobacteria</taxon>
        <taxon>Oceanospirillales</taxon>
        <taxon>Oleiphilaceae</taxon>
        <taxon>Oleiphilus</taxon>
    </lineage>
</organism>
<dbReference type="AlphaFoldDB" id="A0A1Y0IA96"/>
<dbReference type="Proteomes" id="UP000196027">
    <property type="component" value="Chromosome"/>
</dbReference>
<sequence>MSTGGSIYIKLAFILLCKCCLFSSLVRGDEITLFVEDNFYPFSKEDGTGISNTIVLESFQLMGIQAKLTVYPFARLMANLENNVGLGGFNAVPVNDLPERYVFGSESIYDSYTYFYYHKNRPIQFSNLNELDRPDLRVGEVNGYIYSQEYLDLGFTRSKMKSDRHLIQMLMLNRLDLAYMTARVAEYHMRQLGIPEGTLVRVEGIGAAKLPLHVAFNREHPKAKYYADRLDRGLKLLKASGRYYEILNAIY</sequence>
<accession>A0A1Y0IA96</accession>
<gene>
    <name evidence="2" type="ORF">OLMES_3390</name>
</gene>
<dbReference type="KEGG" id="ome:OLMES_3390"/>
<dbReference type="OrthoDB" id="6301342at2"/>
<dbReference type="PANTHER" id="PTHR35936:SF25">
    <property type="entry name" value="ABC TRANSPORTER SUBSTRATE-BINDING PROTEIN"/>
    <property type="match status" value="1"/>
</dbReference>
<name>A0A1Y0IA96_9GAMM</name>
<proteinExistence type="inferred from homology"/>
<dbReference type="Gene3D" id="3.40.190.10">
    <property type="entry name" value="Periplasmic binding protein-like II"/>
    <property type="match status" value="2"/>
</dbReference>
<protein>
    <submittedName>
        <fullName evidence="2">Amino acid ABC transporter</fullName>
    </submittedName>
</protein>
<evidence type="ECO:0000256" key="1">
    <source>
        <dbReference type="ARBA" id="ARBA00010333"/>
    </source>
</evidence>
<dbReference type="SUPFAM" id="SSF53850">
    <property type="entry name" value="Periplasmic binding protein-like II"/>
    <property type="match status" value="1"/>
</dbReference>
<evidence type="ECO:0000313" key="2">
    <source>
        <dbReference type="EMBL" id="ARU57428.1"/>
    </source>
</evidence>